<keyword evidence="8" id="KW-1185">Reference proteome</keyword>
<dbReference type="Ensembl" id="ENSOTST00005183862.1">
    <property type="protein sequence ID" value="ENSOTSP00005126980.1"/>
    <property type="gene ID" value="ENSOTSG00005072673.1"/>
</dbReference>
<dbReference type="InterPro" id="IPR050751">
    <property type="entry name" value="ECM_structural_protein"/>
</dbReference>
<evidence type="ECO:0000256" key="2">
    <source>
        <dbReference type="ARBA" id="ARBA00022729"/>
    </source>
</evidence>
<dbReference type="SMART" id="SM00181">
    <property type="entry name" value="EGF"/>
    <property type="match status" value="3"/>
</dbReference>
<dbReference type="InterPro" id="IPR000152">
    <property type="entry name" value="EGF-type_Asp/Asn_hydroxyl_site"/>
</dbReference>
<reference evidence="8" key="1">
    <citation type="journal article" date="2018" name="PLoS ONE">
        <title>Chinook salmon (Oncorhynchus tshawytscha) genome and transcriptome.</title>
        <authorList>
            <person name="Christensen K.A."/>
            <person name="Leong J.S."/>
            <person name="Sakhrani D."/>
            <person name="Biagi C.A."/>
            <person name="Minkley D.R."/>
            <person name="Withler R.E."/>
            <person name="Rondeau E.B."/>
            <person name="Koop B.F."/>
            <person name="Devlin R.H."/>
        </authorList>
    </citation>
    <scope>NUCLEOTIDE SEQUENCE [LARGE SCALE GENOMIC DNA]</scope>
</reference>
<keyword evidence="1 5" id="KW-0245">EGF-like domain</keyword>
<dbReference type="FunFam" id="2.10.25.10:FF:000653">
    <property type="entry name" value="Putative Fibrillin-1"/>
    <property type="match status" value="1"/>
</dbReference>
<dbReference type="PROSITE" id="PS50026">
    <property type="entry name" value="EGF_3"/>
    <property type="match status" value="3"/>
</dbReference>
<accession>A0AAZ3QF69</accession>
<keyword evidence="3" id="KW-0677">Repeat</keyword>
<sequence>METDYCVWTLTSVLPASTAATQRPVASTHWAATAVCVWMATSATESNVRMSTNARRRTAAATPVPSVRIEKEGETCADVNECLVDNGGCRNKATCVNSKGSFSCLCSPGFNLVNRTTCQDIDECQAMEKPCHLNERCSNTEGAYECPCRVGFARPTATKACTDIDECKVNNPCHVNATCLNTVGSHTCTCKHGFIGNGSRCEDVNECA</sequence>
<dbReference type="GeneTree" id="ENSGT00940000164251"/>
<keyword evidence="2" id="KW-0732">Signal</keyword>
<evidence type="ECO:0000256" key="5">
    <source>
        <dbReference type="PROSITE-ProRule" id="PRU00076"/>
    </source>
</evidence>
<dbReference type="InterPro" id="IPR024731">
    <property type="entry name" value="NELL2-like_EGF"/>
</dbReference>
<dbReference type="FunFam" id="2.10.25.10:FF:000038">
    <property type="entry name" value="Fibrillin 2"/>
    <property type="match status" value="2"/>
</dbReference>
<dbReference type="InterPro" id="IPR049883">
    <property type="entry name" value="NOTCH1_EGF-like"/>
</dbReference>
<dbReference type="InterPro" id="IPR000742">
    <property type="entry name" value="EGF"/>
</dbReference>
<feature type="domain" description="EGF-like" evidence="6">
    <location>
        <begin position="163"/>
        <end position="202"/>
    </location>
</feature>
<proteinExistence type="predicted"/>
<dbReference type="PANTHER" id="PTHR24034:SF209">
    <property type="entry name" value="EGF-LIKE DOMAIN-CONTAINING PROTEIN"/>
    <property type="match status" value="1"/>
</dbReference>
<reference evidence="7" key="3">
    <citation type="submission" date="2025-09" db="UniProtKB">
        <authorList>
            <consortium name="Ensembl"/>
        </authorList>
    </citation>
    <scope>IDENTIFICATION</scope>
</reference>
<dbReference type="GO" id="GO:0005509">
    <property type="term" value="F:calcium ion binding"/>
    <property type="evidence" value="ECO:0007669"/>
    <property type="project" value="InterPro"/>
</dbReference>
<dbReference type="AlphaFoldDB" id="A0AAZ3QF69"/>
<dbReference type="SUPFAM" id="SSF57184">
    <property type="entry name" value="Growth factor receptor domain"/>
    <property type="match status" value="1"/>
</dbReference>
<evidence type="ECO:0000256" key="1">
    <source>
        <dbReference type="ARBA" id="ARBA00022536"/>
    </source>
</evidence>
<comment type="caution">
    <text evidence="5">Lacks conserved residue(s) required for the propagation of feature annotation.</text>
</comment>
<dbReference type="InterPro" id="IPR018097">
    <property type="entry name" value="EGF_Ca-bd_CS"/>
</dbReference>
<evidence type="ECO:0000313" key="8">
    <source>
        <dbReference type="Proteomes" id="UP000694402"/>
    </source>
</evidence>
<dbReference type="Pfam" id="PF07645">
    <property type="entry name" value="EGF_CA"/>
    <property type="match status" value="2"/>
</dbReference>
<keyword evidence="4" id="KW-1015">Disulfide bond</keyword>
<evidence type="ECO:0000259" key="6">
    <source>
        <dbReference type="PROSITE" id="PS50026"/>
    </source>
</evidence>
<name>A0AAZ3QF69_ONCTS</name>
<dbReference type="PROSITE" id="PS01186">
    <property type="entry name" value="EGF_2"/>
    <property type="match status" value="2"/>
</dbReference>
<dbReference type="Pfam" id="PF12947">
    <property type="entry name" value="EGF_3"/>
    <property type="match status" value="1"/>
</dbReference>
<dbReference type="PROSITE" id="PS00010">
    <property type="entry name" value="ASX_HYDROXYL"/>
    <property type="match status" value="2"/>
</dbReference>
<dbReference type="InterPro" id="IPR009030">
    <property type="entry name" value="Growth_fac_rcpt_cys_sf"/>
</dbReference>
<evidence type="ECO:0000256" key="4">
    <source>
        <dbReference type="ARBA" id="ARBA00023157"/>
    </source>
</evidence>
<dbReference type="CDD" id="cd00054">
    <property type="entry name" value="EGF_CA"/>
    <property type="match status" value="3"/>
</dbReference>
<protein>
    <recommendedName>
        <fullName evidence="6">EGF-like domain-containing protein</fullName>
    </recommendedName>
</protein>
<evidence type="ECO:0000313" key="7">
    <source>
        <dbReference type="Ensembl" id="ENSOTSP00005126980.1"/>
    </source>
</evidence>
<dbReference type="PROSITE" id="PS01187">
    <property type="entry name" value="EGF_CA"/>
    <property type="match status" value="1"/>
</dbReference>
<feature type="domain" description="EGF-like" evidence="6">
    <location>
        <begin position="120"/>
        <end position="158"/>
    </location>
</feature>
<dbReference type="GO" id="GO:0030855">
    <property type="term" value="P:epithelial cell differentiation"/>
    <property type="evidence" value="ECO:0007669"/>
    <property type="project" value="UniProtKB-ARBA"/>
</dbReference>
<dbReference type="PANTHER" id="PTHR24034">
    <property type="entry name" value="EGF-LIKE DOMAIN-CONTAINING PROTEIN"/>
    <property type="match status" value="1"/>
</dbReference>
<dbReference type="SMART" id="SM00179">
    <property type="entry name" value="EGF_CA"/>
    <property type="match status" value="3"/>
</dbReference>
<reference evidence="7" key="2">
    <citation type="submission" date="2025-08" db="UniProtKB">
        <authorList>
            <consortium name="Ensembl"/>
        </authorList>
    </citation>
    <scope>IDENTIFICATION</scope>
</reference>
<organism evidence="7 8">
    <name type="scientific">Oncorhynchus tshawytscha</name>
    <name type="common">Chinook salmon</name>
    <name type="synonym">Salmo tshawytscha</name>
    <dbReference type="NCBI Taxonomy" id="74940"/>
    <lineage>
        <taxon>Eukaryota</taxon>
        <taxon>Metazoa</taxon>
        <taxon>Chordata</taxon>
        <taxon>Craniata</taxon>
        <taxon>Vertebrata</taxon>
        <taxon>Euteleostomi</taxon>
        <taxon>Actinopterygii</taxon>
        <taxon>Neopterygii</taxon>
        <taxon>Teleostei</taxon>
        <taxon>Protacanthopterygii</taxon>
        <taxon>Salmoniformes</taxon>
        <taxon>Salmonidae</taxon>
        <taxon>Salmoninae</taxon>
        <taxon>Oncorhynchus</taxon>
    </lineage>
</organism>
<feature type="domain" description="EGF-like" evidence="6">
    <location>
        <begin position="78"/>
        <end position="119"/>
    </location>
</feature>
<dbReference type="InterPro" id="IPR001881">
    <property type="entry name" value="EGF-like_Ca-bd_dom"/>
</dbReference>
<evidence type="ECO:0000256" key="3">
    <source>
        <dbReference type="ARBA" id="ARBA00022737"/>
    </source>
</evidence>
<dbReference type="Proteomes" id="UP000694402">
    <property type="component" value="Unassembled WGS sequence"/>
</dbReference>
<dbReference type="Gene3D" id="2.10.25.10">
    <property type="entry name" value="Laminin"/>
    <property type="match status" value="3"/>
</dbReference>